<evidence type="ECO:0000313" key="2">
    <source>
        <dbReference type="EMBL" id="CAG4931681.1"/>
    </source>
</evidence>
<keyword evidence="1" id="KW-1133">Transmembrane helix</keyword>
<evidence type="ECO:0000256" key="1">
    <source>
        <dbReference type="SAM" id="Phobius"/>
    </source>
</evidence>
<dbReference type="EMBL" id="CAJQZP010000008">
    <property type="protein sequence ID" value="CAG4931681.1"/>
    <property type="molecule type" value="Genomic_DNA"/>
</dbReference>
<keyword evidence="3" id="KW-1185">Reference proteome</keyword>
<keyword evidence="1" id="KW-0812">Transmembrane</keyword>
<dbReference type="OrthoDB" id="8173371at2759"/>
<dbReference type="AlphaFoldDB" id="A0A8S3VYX4"/>
<feature type="transmembrane region" description="Helical" evidence="1">
    <location>
        <begin position="24"/>
        <end position="44"/>
    </location>
</feature>
<sequence>MTILIYDYYELEERASRHLSAWKAWHLILFSAAGIFGILNYVFLQNTMQLVEYNCVLMPRKLEFRTFELPNNTADVDNNKINSTYFSFKGIPSNTGNTEANATETVTEINDSVHDDNKTNTVKKNKRQVIENNVHPDVIVEEENATIMTALGNETHRLVLDTSRTLFARDMDCQFTEYMPIMSTVFAALWITFFTMCPGGGHSRTGLQQPWRIVIPALLFSLILVGVTGHNYTLTNRGIQDFCAAFYNITNTTTCSAANAYLENGLSAWWGLGGRAAATRAASAGVWASGACSAALLLTRCLTARDFVVRRTAVTIARDPQQKVTPYLKKTKRRKTSLNSPTARDTVSIKSEPTATTELVTASIEPGQETALNTPEITPVRRSKREVAIEMNDSPQTIINKIIK</sequence>
<name>A0A8S3VYX4_PARAO</name>
<gene>
    <name evidence="2" type="ORF">PAPOLLO_LOCUS435</name>
</gene>
<proteinExistence type="predicted"/>
<feature type="transmembrane region" description="Helical" evidence="1">
    <location>
        <begin position="178"/>
        <end position="201"/>
    </location>
</feature>
<keyword evidence="1" id="KW-0472">Membrane</keyword>
<accession>A0A8S3VYX4</accession>
<reference evidence="2" key="1">
    <citation type="submission" date="2021-04" db="EMBL/GenBank/DDBJ databases">
        <authorList>
            <person name="Tunstrom K."/>
        </authorList>
    </citation>
    <scope>NUCLEOTIDE SEQUENCE</scope>
</reference>
<evidence type="ECO:0000313" key="3">
    <source>
        <dbReference type="Proteomes" id="UP000691718"/>
    </source>
</evidence>
<protein>
    <submittedName>
        <fullName evidence="2">(apollo) hypothetical protein</fullName>
    </submittedName>
</protein>
<organism evidence="2 3">
    <name type="scientific">Parnassius apollo</name>
    <name type="common">Apollo butterfly</name>
    <name type="synonym">Papilio apollo</name>
    <dbReference type="NCBI Taxonomy" id="110799"/>
    <lineage>
        <taxon>Eukaryota</taxon>
        <taxon>Metazoa</taxon>
        <taxon>Ecdysozoa</taxon>
        <taxon>Arthropoda</taxon>
        <taxon>Hexapoda</taxon>
        <taxon>Insecta</taxon>
        <taxon>Pterygota</taxon>
        <taxon>Neoptera</taxon>
        <taxon>Endopterygota</taxon>
        <taxon>Lepidoptera</taxon>
        <taxon>Glossata</taxon>
        <taxon>Ditrysia</taxon>
        <taxon>Papilionoidea</taxon>
        <taxon>Papilionidae</taxon>
        <taxon>Parnassiinae</taxon>
        <taxon>Parnassini</taxon>
        <taxon>Parnassius</taxon>
        <taxon>Parnassius</taxon>
    </lineage>
</organism>
<feature type="transmembrane region" description="Helical" evidence="1">
    <location>
        <begin position="213"/>
        <end position="232"/>
    </location>
</feature>
<dbReference type="Proteomes" id="UP000691718">
    <property type="component" value="Unassembled WGS sequence"/>
</dbReference>
<comment type="caution">
    <text evidence="2">The sequence shown here is derived from an EMBL/GenBank/DDBJ whole genome shotgun (WGS) entry which is preliminary data.</text>
</comment>